<keyword evidence="2" id="KW-1185">Reference proteome</keyword>
<dbReference type="Proteomes" id="UP000798662">
    <property type="component" value="Chromosome 2"/>
</dbReference>
<dbReference type="EMBL" id="CM020619">
    <property type="protein sequence ID" value="KAK1866947.1"/>
    <property type="molecule type" value="Genomic_DNA"/>
</dbReference>
<accession>A0ACC3C9S2</accession>
<name>A0ACC3C9S2_PYRYE</name>
<organism evidence="1 2">
    <name type="scientific">Pyropia yezoensis</name>
    <name type="common">Susabi-nori</name>
    <name type="synonym">Porphyra yezoensis</name>
    <dbReference type="NCBI Taxonomy" id="2788"/>
    <lineage>
        <taxon>Eukaryota</taxon>
        <taxon>Rhodophyta</taxon>
        <taxon>Bangiophyceae</taxon>
        <taxon>Bangiales</taxon>
        <taxon>Bangiaceae</taxon>
        <taxon>Pyropia</taxon>
    </lineage>
</organism>
<reference evidence="1" key="1">
    <citation type="submission" date="2019-11" db="EMBL/GenBank/DDBJ databases">
        <title>Nori genome reveals adaptations in red seaweeds to the harsh intertidal environment.</title>
        <authorList>
            <person name="Wang D."/>
            <person name="Mao Y."/>
        </authorList>
    </citation>
    <scope>NUCLEOTIDE SEQUENCE</scope>
    <source>
        <tissue evidence="1">Gametophyte</tissue>
    </source>
</reference>
<protein>
    <submittedName>
        <fullName evidence="1">Uncharacterized protein</fullName>
    </submittedName>
</protein>
<evidence type="ECO:0000313" key="1">
    <source>
        <dbReference type="EMBL" id="KAK1866947.1"/>
    </source>
</evidence>
<gene>
    <name evidence="1" type="ORF">I4F81_009459</name>
</gene>
<proteinExistence type="predicted"/>
<sequence length="108" mass="11771">MAGCSAIAFRPARLLLSLLVLAVVASAATAIKWSKNGRGYYASNCDFYGNDLVLVRTDHCARVCELVLGCTHWTWNIGKGRKCYLKKGRRSLSDARHLPGRAQCGAKA</sequence>
<comment type="caution">
    <text evidence="1">The sequence shown here is derived from an EMBL/GenBank/DDBJ whole genome shotgun (WGS) entry which is preliminary data.</text>
</comment>
<evidence type="ECO:0000313" key="2">
    <source>
        <dbReference type="Proteomes" id="UP000798662"/>
    </source>
</evidence>